<dbReference type="EMBL" id="CM056742">
    <property type="protein sequence ID" value="KAJ8680181.1"/>
    <property type="molecule type" value="Genomic_DNA"/>
</dbReference>
<accession>A0ACC2P9Q0</accession>
<name>A0ACC2P9Q0_9HYME</name>
<reference evidence="1" key="1">
    <citation type="submission" date="2023-04" db="EMBL/GenBank/DDBJ databases">
        <title>A chromosome-level genome assembly of the parasitoid wasp Eretmocerus hayati.</title>
        <authorList>
            <person name="Zhong Y."/>
            <person name="Liu S."/>
            <person name="Liu Y."/>
        </authorList>
    </citation>
    <scope>NUCLEOTIDE SEQUENCE</scope>
    <source>
        <strain evidence="1">ZJU_SS_LIU_2023</strain>
    </source>
</reference>
<protein>
    <submittedName>
        <fullName evidence="1">Uncharacterized protein</fullName>
    </submittedName>
</protein>
<dbReference type="Proteomes" id="UP001239111">
    <property type="component" value="Chromosome 2"/>
</dbReference>
<evidence type="ECO:0000313" key="1">
    <source>
        <dbReference type="EMBL" id="KAJ8680181.1"/>
    </source>
</evidence>
<evidence type="ECO:0000313" key="2">
    <source>
        <dbReference type="Proteomes" id="UP001239111"/>
    </source>
</evidence>
<proteinExistence type="predicted"/>
<keyword evidence="2" id="KW-1185">Reference proteome</keyword>
<comment type="caution">
    <text evidence="1">The sequence shown here is derived from an EMBL/GenBank/DDBJ whole genome shotgun (WGS) entry which is preliminary data.</text>
</comment>
<sequence>MDLPATQAMDDYDDVPATQKLSDEDEENTLVGTLSIGDKSYSIVSGKTTIGRHPDSTIQTNHETVSKHHAAIEATSATGPIFIKDLNSSNRTKLNNSRLKPNCMYQIKDGDVLTFGQVVATFKVCTTFDDSVTPSFPRVNHAVKSVIPGTPDSSMDASYNSVGDVSAIPGTQTDDTGTCFRRPKIPDVASISNDSFKLNLSDAPSPSSRNQIRQNDLSEAETRRMSSSESRDELEDDLFDMETQKPASHEASDSNENILDMETQRPLDDNIHNLETQRCNSRRTEIVRGSKNLLLSSARTRQSLPAVRDHRNLEECNTQRFSVPLDGSLMEKRDASVCNAETSNCKSSDSTHNNISDAETQSFIHESSISNKQLVHEQVGPGQISDFSEELDDESFCNLETRNFEDGLSKQKSVDDKIYDCVTPKDLPEELFSEDFDSVETQRFDMNQSKLHCSKSIDSSIYDAQTQPNTPANLDRLSKNIAPRKSDCRKTMNESCQSTDISIYSAETQKIVPKALHNEPMSDLETQRFDPELAEDEESFEDMETQAFGPTEPTHTLEKSYDESIHDAETQKLTSTPAKSYKSSSATPINSKKSDNFLMPSSSPSLKRLSTRSLHLSPCSKKGSEMRADLEDRSVEDSETQKYDAEYRKSLVGAGNEPCTNPGQESLIKNEDDLEHSADQFMNDLETQKFCEAESKDVSLASVGRRSSTISCTTAEISVKESHHENIQNSEIQKFSNSSSEKSSQISESRHILSDVMAESVVLTENASIEDLETQSYVNKESNEFAKPSLNRKSNAHQQSTRSLSMGKRSSTISSAETSHPTDLSFDEIETQKFDEEEARKSNISSTPRKSVCMVKQIEGAEAIVQPIEEVQAQITESSTLDQHNQSKRESLNPSNSLLHTEHISNLEDDGSLQDLETQELCDERPSTIIDETTDDIDTQGASFSIQDMETMPFFNETLSVDNSIKNQTARNSGIAVSHVDRNEIDNIKEEHGEKSDPTTGEVAELQLEHETPQNSNSTHDISSEVKNVPSDDDDEDMFLSQDLLEDCRMEYIVSAGKRTAEDTDLSGKVSDCGVSVSIDGNVALRTDDLSKLSSSKKQEYEKGEDSSTGEEGVLSSHLSRDDNQLNDQTGNVGTEENCDSLMKKDAPQKNLSLLNESCAKVTLRPSRTVLDSSESTAEGVFSDSILRQKKDEDEMVNQANTAKVESATVPVDDESTTDDELFEDDFVSRCSNLSSHRISNSIENQPGFETGFTPDKMNPTLQGKSEFADTEILESLIEDKPSNVDEDDEFIAPSQVTDQRKSQILDSADMYDAPTQIVPKQNVDERNGGECQSTLDNSTDSLEPTQITGKETNTSQGDVKDTLTPSKRSLEELEACNNKRFRNSDVPGNSMVDLNSTVEKNLDEMFEGPDEKVPENESVLLTQQLANILESSQTESDSQVNQTLMSVSPTLGSRRSRARTKSRKTLTGETNSGTPKSNPNLNDTVEKNLNEIFQNSVNNIEEYESDGLMTQQLANILSSQDDNQSLHVEPIDPHGDLTPTSANAHRRGRSSLALRKSSAATPQRQSTSRKSVLLDKLNHSQCQASLEETVEGEGTQNYTASGSNDEHGVLERSHSDGQMVKHSRKSIAYRHATVGFLSDLSPITTSEKVGFDMTKGRTFSSDSQSDGEDIQTAVKKRFNLSLAKSVNLNSSMSSLSDKDERIGRASTSQSAKSKTGNGEDQHLVEESTEKKAMKKRSSRGTRGFSSTFEPVDGSDNVSAYSTESEDNQSPRKKGNEVSSARKSFSSASSTMTSRTSGQTNNLSRRSVALQDDAQNQLPKRTKLTRDDELFKKLSSPASQLHKDKRAVGTTPKALAVMDARDDETCKSNLRGQGRRVASGNKRKNENLDVPSNNSSKENLEVDSDSDSSVKRAKTRTNETKQNASSLSTIESKKIHRSPNEDVRTKRGRPRKDQSLNGSLNLSNVTGTENLTSQGVQKKKLGRPRKDQSLNNSLNISNVSGPENSPSQGTQKKKLGRPKKDQSLNNSLNLSNVTDTNNSPSQGVRKKLGRPRKVQTDVDGAVDQSNVELNKSEKSNQELVKGRGRLRKDSSRDESVDKKEGGNMRITSKSKISKATETLTQVSRMSCVSGRTRTRGVKAQGDEMKIESVKSGAKVSRNRANTSSSTALKRTTQKNQIKNIEVKKDVEEKNNTIVLDDDSGSEAEFCLNKDKKSRNSKEEKESQVETVRSSSSSRAKLTKTTEVESSVRSTRRKRGIHESSVGSKESQNCIVETKNKRIKGAEESSESQEETIPKGTRSRPAKSTKSSRTVNTVETSKSIKSSRGRVRNPSTSSVQSEDNEQDSIRDQICPVKIQKAQPVRQTRKRAASPVEIIESSSEESQEVAEIMQKTVEEDDRSSRARAGRVSKKDDDTKASGTSKKSDETDMEFQKPVGRPKRGKQVLSSSNKSLLNQPTATNESTEFSSSVRSTRGKKVKSSTSPSATVSSREEEIPDPQKILYLGGQTKVRQFIKKLDGVETEDPTECSIVVSDEVQKTFEFLYPLQQGVPIVSCKWLEDSNKAKRFIDWKDYVLKDLKHESQCGFDLQKSLQKAGLKILDGYTLYLTPTIKKPTVAQMKELVSLCGGRSIVRAPTRWSAKTLVIVDAGDLESSKKLLARAPKTVKVYSTELILTGILCQNIDLNEHKIIL</sequence>
<organism evidence="1 2">
    <name type="scientific">Eretmocerus hayati</name>
    <dbReference type="NCBI Taxonomy" id="131215"/>
    <lineage>
        <taxon>Eukaryota</taxon>
        <taxon>Metazoa</taxon>
        <taxon>Ecdysozoa</taxon>
        <taxon>Arthropoda</taxon>
        <taxon>Hexapoda</taxon>
        <taxon>Insecta</taxon>
        <taxon>Pterygota</taxon>
        <taxon>Neoptera</taxon>
        <taxon>Endopterygota</taxon>
        <taxon>Hymenoptera</taxon>
        <taxon>Apocrita</taxon>
        <taxon>Proctotrupomorpha</taxon>
        <taxon>Chalcidoidea</taxon>
        <taxon>Aphelinidae</taxon>
        <taxon>Aphelininae</taxon>
        <taxon>Eretmocerus</taxon>
    </lineage>
</organism>
<gene>
    <name evidence="1" type="ORF">QAD02_015968</name>
</gene>